<dbReference type="Pfam" id="PF00005">
    <property type="entry name" value="ABC_tran"/>
    <property type="match status" value="1"/>
</dbReference>
<dbReference type="Gene3D" id="3.40.50.300">
    <property type="entry name" value="P-loop containing nucleotide triphosphate hydrolases"/>
    <property type="match status" value="1"/>
</dbReference>
<accession>A0ABD6B433</accession>
<name>A0ABD6B433_9EURY</name>
<gene>
    <name evidence="4" type="ORF">ACFR9S_04805</name>
</gene>
<dbReference type="RefSeq" id="WP_379818175.1">
    <property type="nucleotide sequence ID" value="NZ_JBHUDH010000038.1"/>
</dbReference>
<feature type="non-terminal residue" evidence="4">
    <location>
        <position position="162"/>
    </location>
</feature>
<keyword evidence="4" id="KW-0067">ATP-binding</keyword>
<keyword evidence="2" id="KW-1278">Translocase</keyword>
<dbReference type="PANTHER" id="PTHR42794:SF1">
    <property type="entry name" value="HEMIN IMPORT ATP-BINDING PROTEIN HMUV"/>
    <property type="match status" value="1"/>
</dbReference>
<evidence type="ECO:0000313" key="4">
    <source>
        <dbReference type="EMBL" id="MFD1525625.1"/>
    </source>
</evidence>
<dbReference type="PANTHER" id="PTHR42794">
    <property type="entry name" value="HEMIN IMPORT ATP-BINDING PROTEIN HMUV"/>
    <property type="match status" value="1"/>
</dbReference>
<sequence>MSRTDPSDEGPIDGDVATDGPVLSIADLSVTLGDNDVLAGVSLDVERGEFVGLVGPNGAGKSTLLRAARGSLTPDSGRVQIAGEAADALSAKAVGRRVATVPQDTSISFSFDVREIVEMGRTPHVPRFGSMDEADHAAVERAMERTEVAEFADRPVTEVSGG</sequence>
<dbReference type="InterPro" id="IPR027417">
    <property type="entry name" value="P-loop_NTPase"/>
</dbReference>
<evidence type="ECO:0000256" key="1">
    <source>
        <dbReference type="ARBA" id="ARBA00022448"/>
    </source>
</evidence>
<keyword evidence="1" id="KW-0813">Transport</keyword>
<comment type="caution">
    <text evidence="4">The sequence shown here is derived from an EMBL/GenBank/DDBJ whole genome shotgun (WGS) entry which is preliminary data.</text>
</comment>
<feature type="domain" description="ABC transporter" evidence="3">
    <location>
        <begin position="39"/>
        <end position="162"/>
    </location>
</feature>
<organism evidence="4 5">
    <name type="scientific">Halolamina salina</name>
    <dbReference type="NCBI Taxonomy" id="1220023"/>
    <lineage>
        <taxon>Archaea</taxon>
        <taxon>Methanobacteriati</taxon>
        <taxon>Methanobacteriota</taxon>
        <taxon>Stenosarchaea group</taxon>
        <taxon>Halobacteria</taxon>
        <taxon>Halobacteriales</taxon>
        <taxon>Haloferacaceae</taxon>
    </lineage>
</organism>
<dbReference type="GO" id="GO:0005524">
    <property type="term" value="F:ATP binding"/>
    <property type="evidence" value="ECO:0007669"/>
    <property type="project" value="UniProtKB-KW"/>
</dbReference>
<keyword evidence="5" id="KW-1185">Reference proteome</keyword>
<evidence type="ECO:0000256" key="2">
    <source>
        <dbReference type="ARBA" id="ARBA00022967"/>
    </source>
</evidence>
<dbReference type="AlphaFoldDB" id="A0ABD6B433"/>
<reference evidence="4 5" key="1">
    <citation type="journal article" date="2019" name="Int. J. Syst. Evol. Microbiol.">
        <title>The Global Catalogue of Microorganisms (GCM) 10K type strain sequencing project: providing services to taxonomists for standard genome sequencing and annotation.</title>
        <authorList>
            <consortium name="The Broad Institute Genomics Platform"/>
            <consortium name="The Broad Institute Genome Sequencing Center for Infectious Disease"/>
            <person name="Wu L."/>
            <person name="Ma J."/>
        </authorList>
    </citation>
    <scope>NUCLEOTIDE SEQUENCE [LARGE SCALE GENOMIC DNA]</scope>
    <source>
        <strain evidence="4 5">CGMCC 1.12285</strain>
    </source>
</reference>
<protein>
    <submittedName>
        <fullName evidence="4">ABC transporter ATP-binding protein</fullName>
    </submittedName>
</protein>
<dbReference type="Proteomes" id="UP001597111">
    <property type="component" value="Unassembled WGS sequence"/>
</dbReference>
<keyword evidence="4" id="KW-0547">Nucleotide-binding</keyword>
<proteinExistence type="predicted"/>
<dbReference type="SUPFAM" id="SSF52540">
    <property type="entry name" value="P-loop containing nucleoside triphosphate hydrolases"/>
    <property type="match status" value="1"/>
</dbReference>
<dbReference type="InterPro" id="IPR003439">
    <property type="entry name" value="ABC_transporter-like_ATP-bd"/>
</dbReference>
<evidence type="ECO:0000313" key="5">
    <source>
        <dbReference type="Proteomes" id="UP001597111"/>
    </source>
</evidence>
<evidence type="ECO:0000259" key="3">
    <source>
        <dbReference type="Pfam" id="PF00005"/>
    </source>
</evidence>
<dbReference type="EMBL" id="JBHUDH010000038">
    <property type="protein sequence ID" value="MFD1525625.1"/>
    <property type="molecule type" value="Genomic_DNA"/>
</dbReference>